<keyword evidence="2" id="KW-1133">Transmembrane helix</keyword>
<name>C9Z6Y5_STRSW</name>
<dbReference type="AlphaFoldDB" id="C9Z6Y5"/>
<keyword evidence="4" id="KW-1185">Reference proteome</keyword>
<feature type="compositionally biased region" description="Low complexity" evidence="1">
    <location>
        <begin position="177"/>
        <end position="195"/>
    </location>
</feature>
<dbReference type="InterPro" id="IPR046096">
    <property type="entry name" value="DUF6114"/>
</dbReference>
<feature type="compositionally biased region" description="Polar residues" evidence="1">
    <location>
        <begin position="226"/>
        <end position="241"/>
    </location>
</feature>
<feature type="transmembrane region" description="Helical" evidence="2">
    <location>
        <begin position="93"/>
        <end position="117"/>
    </location>
</feature>
<dbReference type="Proteomes" id="UP000001444">
    <property type="component" value="Chromosome"/>
</dbReference>
<keyword evidence="2" id="KW-0812">Transmembrane</keyword>
<dbReference type="HOGENOM" id="CLU_098964_0_0_11"/>
<proteinExistence type="predicted"/>
<sequence>MRSAAHAHSAREFRTRASAYVNLSQQHCSRELLSMSAESTGQNEDYLRVLRRRFRDWRGSRPFWAGLLVLLSGFPIMYFPYANIQLGHLTLAMATTGGSGSLIIGVLLVVLGVSLWFQRHVRTFAGTAAILLALVSIPVSNLGGFGFGFLLALIGGALAIAWGPGHDEASVPSTYRTPAQTAAARDATAQNTAQQGAVPLHKGDAPEPATAGSVSGAANGERDDLSGTTPTNGTNGRHSAG</sequence>
<dbReference type="STRING" id="680198.SCAB_28261"/>
<reference evidence="3 4" key="1">
    <citation type="journal article" date="2010" name="Mol. Plant Microbe Interact.">
        <title>Streptomyces scabies 87-22 contains a coronafacic acid-like biosynthetic cluster that contributes to plant-microbe interactions.</title>
        <authorList>
            <person name="Bignell D.R."/>
            <person name="Seipke R.F."/>
            <person name="Huguet-Tapia J.C."/>
            <person name="Chambers A.H."/>
            <person name="Parry R.J."/>
            <person name="Loria R."/>
        </authorList>
    </citation>
    <scope>NUCLEOTIDE SEQUENCE [LARGE SCALE GENOMIC DNA]</scope>
    <source>
        <strain evidence="3 4">87.22</strain>
    </source>
</reference>
<dbReference type="eggNOG" id="COG3247">
    <property type="taxonomic scope" value="Bacteria"/>
</dbReference>
<dbReference type="KEGG" id="scb:SCAB_28261"/>
<feature type="transmembrane region" description="Helical" evidence="2">
    <location>
        <begin position="129"/>
        <end position="162"/>
    </location>
</feature>
<dbReference type="Pfam" id="PF19609">
    <property type="entry name" value="DUF6114"/>
    <property type="match status" value="1"/>
</dbReference>
<feature type="region of interest" description="Disordered" evidence="1">
    <location>
        <begin position="170"/>
        <end position="241"/>
    </location>
</feature>
<keyword evidence="2" id="KW-0472">Membrane</keyword>
<evidence type="ECO:0000256" key="2">
    <source>
        <dbReference type="SAM" id="Phobius"/>
    </source>
</evidence>
<organism evidence="3 4">
    <name type="scientific">Streptomyces scabiei (strain 87.22)</name>
    <dbReference type="NCBI Taxonomy" id="680198"/>
    <lineage>
        <taxon>Bacteria</taxon>
        <taxon>Bacillati</taxon>
        <taxon>Actinomycetota</taxon>
        <taxon>Actinomycetes</taxon>
        <taxon>Kitasatosporales</taxon>
        <taxon>Streptomycetaceae</taxon>
        <taxon>Streptomyces</taxon>
    </lineage>
</organism>
<gene>
    <name evidence="3" type="ordered locus">SCAB_28261</name>
</gene>
<evidence type="ECO:0000313" key="4">
    <source>
        <dbReference type="Proteomes" id="UP000001444"/>
    </source>
</evidence>
<dbReference type="EMBL" id="FN554889">
    <property type="protein sequence ID" value="CBG69925.1"/>
    <property type="molecule type" value="Genomic_DNA"/>
</dbReference>
<evidence type="ECO:0000313" key="3">
    <source>
        <dbReference type="EMBL" id="CBG69925.1"/>
    </source>
</evidence>
<evidence type="ECO:0000256" key="1">
    <source>
        <dbReference type="SAM" id="MobiDB-lite"/>
    </source>
</evidence>
<protein>
    <submittedName>
        <fullName evidence="3">Putative integral membrane protein</fullName>
    </submittedName>
</protein>
<feature type="transmembrane region" description="Helical" evidence="2">
    <location>
        <begin position="62"/>
        <end position="81"/>
    </location>
</feature>
<accession>C9Z6Y5</accession>